<comment type="subcellular location">
    <subcellularLocation>
        <location evidence="1">Cell membrane</location>
        <topology evidence="1">Multi-pass membrane protein</topology>
    </subcellularLocation>
</comment>
<reference evidence="10" key="1">
    <citation type="submission" date="2021-01" db="UniProtKB">
        <authorList>
            <consortium name="EnsemblMetazoa"/>
        </authorList>
    </citation>
    <scope>IDENTIFICATION</scope>
</reference>
<keyword evidence="11" id="KW-1185">Reference proteome</keyword>
<dbReference type="InParanoid" id="A0A7M7Q203"/>
<dbReference type="RefSeq" id="XP_031780582.1">
    <property type="nucleotide sequence ID" value="XM_031924722.2"/>
</dbReference>
<dbReference type="KEGG" id="nvi:103315868"/>
<dbReference type="PANTHER" id="PTHR42643:SF32">
    <property type="entry name" value="IONOTROPIC RECEPTOR 31A, ISOFORM C-RELATED"/>
    <property type="match status" value="1"/>
</dbReference>
<evidence type="ECO:0000256" key="1">
    <source>
        <dbReference type="ARBA" id="ARBA00004651"/>
    </source>
</evidence>
<keyword evidence="3 8" id="KW-0812">Transmembrane</keyword>
<evidence type="ECO:0000256" key="6">
    <source>
        <dbReference type="ARBA" id="ARBA00023170"/>
    </source>
</evidence>
<dbReference type="OrthoDB" id="6424337at2759"/>
<dbReference type="SUPFAM" id="SSF53850">
    <property type="entry name" value="Periplasmic binding protein-like II"/>
    <property type="match status" value="1"/>
</dbReference>
<keyword evidence="7" id="KW-0325">Glycoprotein</keyword>
<protein>
    <recommendedName>
        <fullName evidence="9">Ionotropic receptor 75a N-terminal domain-containing protein</fullName>
    </recommendedName>
</protein>
<dbReference type="AlphaFoldDB" id="A0A7M7Q203"/>
<evidence type="ECO:0000256" key="4">
    <source>
        <dbReference type="ARBA" id="ARBA00022989"/>
    </source>
</evidence>
<feature type="transmembrane region" description="Helical" evidence="8">
    <location>
        <begin position="594"/>
        <end position="615"/>
    </location>
</feature>
<keyword evidence="4 8" id="KW-1133">Transmembrane helix</keyword>
<evidence type="ECO:0000256" key="7">
    <source>
        <dbReference type="ARBA" id="ARBA00023180"/>
    </source>
</evidence>
<evidence type="ECO:0000256" key="5">
    <source>
        <dbReference type="ARBA" id="ARBA00023136"/>
    </source>
</evidence>
<dbReference type="Proteomes" id="UP000002358">
    <property type="component" value="Chromosome 2"/>
</dbReference>
<dbReference type="PANTHER" id="PTHR42643">
    <property type="entry name" value="IONOTROPIC RECEPTOR 20A-RELATED"/>
    <property type="match status" value="1"/>
</dbReference>
<dbReference type="EnsemblMetazoa" id="XM_031924722">
    <property type="protein sequence ID" value="XP_031780582"/>
    <property type="gene ID" value="LOC103315868"/>
</dbReference>
<feature type="transmembrane region" description="Helical" evidence="8">
    <location>
        <begin position="345"/>
        <end position="366"/>
    </location>
</feature>
<dbReference type="GeneID" id="103315868"/>
<keyword evidence="6" id="KW-0675">Receptor</keyword>
<evidence type="ECO:0000259" key="9">
    <source>
        <dbReference type="Pfam" id="PF24576"/>
    </source>
</evidence>
<evidence type="ECO:0000313" key="11">
    <source>
        <dbReference type="Proteomes" id="UP000002358"/>
    </source>
</evidence>
<name>A0A7M7Q203_NASVI</name>
<feature type="transmembrane region" description="Helical" evidence="8">
    <location>
        <begin position="402"/>
        <end position="420"/>
    </location>
</feature>
<dbReference type="InterPro" id="IPR057074">
    <property type="entry name" value="IR75A_N"/>
</dbReference>
<keyword evidence="2" id="KW-1003">Cell membrane</keyword>
<keyword evidence="5 8" id="KW-0472">Membrane</keyword>
<evidence type="ECO:0000313" key="10">
    <source>
        <dbReference type="EnsemblMetazoa" id="XP_031780582"/>
    </source>
</evidence>
<evidence type="ECO:0000256" key="3">
    <source>
        <dbReference type="ARBA" id="ARBA00022692"/>
    </source>
</evidence>
<organism evidence="10 11">
    <name type="scientific">Nasonia vitripennis</name>
    <name type="common">Parasitic wasp</name>
    <dbReference type="NCBI Taxonomy" id="7425"/>
    <lineage>
        <taxon>Eukaryota</taxon>
        <taxon>Metazoa</taxon>
        <taxon>Ecdysozoa</taxon>
        <taxon>Arthropoda</taxon>
        <taxon>Hexapoda</taxon>
        <taxon>Insecta</taxon>
        <taxon>Pterygota</taxon>
        <taxon>Neoptera</taxon>
        <taxon>Endopterygota</taxon>
        <taxon>Hymenoptera</taxon>
        <taxon>Apocrita</taxon>
        <taxon>Proctotrupomorpha</taxon>
        <taxon>Chalcidoidea</taxon>
        <taxon>Pteromalidae</taxon>
        <taxon>Pteromalinae</taxon>
        <taxon>Nasonia</taxon>
    </lineage>
</organism>
<dbReference type="InterPro" id="IPR052192">
    <property type="entry name" value="Insect_Ionotropic_Sensory_Rcpt"/>
</dbReference>
<sequence>MRRDRNIHKMSSAFKCLALFVFIIILFPLDQCKQNSTSEFIIEYFRYRAPSTVVGFTCDQYENDVQLIKKFSDVKLQSLIWKLENRMELSSLAKALHRRLGVFIDLRCQFSENVRMAFNEATDHKMFDELYYWLILGSDLNESLSLINDNSFGVSTDFVLAIFEENQYILYEIYNPCKLRGGTLKTTRLGFWNESSGLNIVFELNKVRRWNLEGMAIRISGLVKNRPSNVPVLEYLQDPNYKHLDRLTRLGYAMWMHLADMFNFTLEFNETTVWNEGDENGPVMTSLINGEIDASGTADALRIERLDLVKAVYPALPFRTCFIFRSTSSDRISVRDIFLPLSSTVWYLTIAISVLSINALAFLSILSNRDIYENYLSSIIIHVGAFCQQGTEFSSNNLSGRIAILHILLFNLMLFNYYLASAVSNRLSEPITLINDSLHELRKTDFQYASEPMLDFDRHIKNNEWETRSFYINRWMKIPESQRFMPPEKGMSLVLQGGFAYHTHPEISYPYVERHFDDRKICELQEVHLVKPLQLSLFVHANSSLTEMFRAGFTKLSEVGIRFRQVHLWTARKPICRTDVLTADSITIKEVAPAIIFLLFSMLVSGTLLSIEFLYSTYCKGSIRFGFLIKSVNNTSEKLREAEGNAYYPDENPPK</sequence>
<dbReference type="Gene3D" id="1.10.287.70">
    <property type="match status" value="1"/>
</dbReference>
<evidence type="ECO:0000256" key="2">
    <source>
        <dbReference type="ARBA" id="ARBA00022475"/>
    </source>
</evidence>
<feature type="domain" description="Ionotropic receptor 75a N-terminal" evidence="9">
    <location>
        <begin position="39"/>
        <end position="219"/>
    </location>
</feature>
<accession>A0A7M7Q203</accession>
<evidence type="ECO:0000256" key="8">
    <source>
        <dbReference type="SAM" id="Phobius"/>
    </source>
</evidence>
<proteinExistence type="predicted"/>
<dbReference type="GO" id="GO:0005886">
    <property type="term" value="C:plasma membrane"/>
    <property type="evidence" value="ECO:0007669"/>
    <property type="project" value="UniProtKB-SubCell"/>
</dbReference>
<dbReference type="Gene3D" id="3.40.50.2300">
    <property type="match status" value="1"/>
</dbReference>
<dbReference type="Pfam" id="PF24576">
    <property type="entry name" value="IR75A_N"/>
    <property type="match status" value="1"/>
</dbReference>